<accession>A0A0H5Q134</accession>
<evidence type="ECO:0000313" key="1">
    <source>
        <dbReference type="EMBL" id="CRY95563.1"/>
    </source>
</evidence>
<sequence>MEVRQKVRRDTKVAIMFSPEMKERIDKIAVAFGMPPSTICSFAVASWVQQQENNLAMARMAVMQIARQTGEKLDNLDLDKMLQMAVVEAARQTGDPQGLLPLDPEEAKAA</sequence>
<reference evidence="1" key="2">
    <citation type="submission" date="2015-07" db="EMBL/GenBank/DDBJ databases">
        <title>Plasmids, circular viruses and viroids from rat gut.</title>
        <authorList>
            <person name="Jorgensen T.J."/>
            <person name="Hansen M.A."/>
            <person name="Xu Z."/>
            <person name="Tabak M.A."/>
            <person name="Sorensen S.J."/>
            <person name="Hansen L.H."/>
        </authorList>
    </citation>
    <scope>NUCLEOTIDE SEQUENCE</scope>
    <source>
        <plasmid evidence="1">pRGRH0669</plasmid>
    </source>
</reference>
<keyword evidence="1" id="KW-0614">Plasmid</keyword>
<geneLocation type="plasmid" evidence="1">
    <name>pRGRH0669</name>
</geneLocation>
<reference evidence="1" key="1">
    <citation type="submission" date="2015-06" db="EMBL/GenBank/DDBJ databases">
        <authorList>
            <person name="Joergensen T."/>
        </authorList>
    </citation>
    <scope>NUCLEOTIDE SEQUENCE</scope>
    <source>
        <plasmid evidence="1">pRGRH0669</plasmid>
    </source>
</reference>
<name>A0A0H5Q134_9ZZZZ</name>
<dbReference type="EMBL" id="LN853291">
    <property type="protein sequence ID" value="CRY95563.1"/>
    <property type="molecule type" value="Genomic_DNA"/>
</dbReference>
<dbReference type="AlphaFoldDB" id="A0A0H5Q134"/>
<protein>
    <submittedName>
        <fullName evidence="1">Uncharacterized protein</fullName>
    </submittedName>
</protein>
<proteinExistence type="predicted"/>
<organism evidence="1">
    <name type="scientific">uncultured prokaryote</name>
    <dbReference type="NCBI Taxonomy" id="198431"/>
    <lineage>
        <taxon>unclassified sequences</taxon>
        <taxon>environmental samples</taxon>
    </lineage>
</organism>